<dbReference type="RefSeq" id="WP_052218394.1">
    <property type="nucleotide sequence ID" value="NZ_LGTE01000016.1"/>
</dbReference>
<dbReference type="EMBL" id="LGTE01000016">
    <property type="protein sequence ID" value="KNZ69133.1"/>
    <property type="molecule type" value="Genomic_DNA"/>
</dbReference>
<gene>
    <name evidence="1" type="ORF">Tfer_2237</name>
</gene>
<accession>A0A0L6W174</accession>
<name>A0A0L6W174_9FIRM</name>
<dbReference type="Proteomes" id="UP000037175">
    <property type="component" value="Unassembled WGS sequence"/>
</dbReference>
<organism evidence="1 2">
    <name type="scientific">Thermincola ferriacetica</name>
    <dbReference type="NCBI Taxonomy" id="281456"/>
    <lineage>
        <taxon>Bacteria</taxon>
        <taxon>Bacillati</taxon>
        <taxon>Bacillota</taxon>
        <taxon>Clostridia</taxon>
        <taxon>Eubacteriales</taxon>
        <taxon>Thermincolaceae</taxon>
        <taxon>Thermincola</taxon>
    </lineage>
</organism>
<dbReference type="Pfam" id="PF22263">
    <property type="entry name" value="DUF6951"/>
    <property type="match status" value="1"/>
</dbReference>
<keyword evidence="2" id="KW-1185">Reference proteome</keyword>
<evidence type="ECO:0000313" key="1">
    <source>
        <dbReference type="EMBL" id="KNZ69133.1"/>
    </source>
</evidence>
<dbReference type="AlphaFoldDB" id="A0A0L6W174"/>
<evidence type="ECO:0000313" key="2">
    <source>
        <dbReference type="Proteomes" id="UP000037175"/>
    </source>
</evidence>
<reference evidence="2" key="1">
    <citation type="submission" date="2015-07" db="EMBL/GenBank/DDBJ databases">
        <title>Complete Genome of Thermincola ferriacetica strain Z-0001T.</title>
        <authorList>
            <person name="Lusk B."/>
            <person name="Badalamenti J.P."/>
            <person name="Parameswaran P."/>
            <person name="Bond D.R."/>
            <person name="Torres C.I."/>
        </authorList>
    </citation>
    <scope>NUCLEOTIDE SEQUENCE [LARGE SCALE GENOMIC DNA]</scope>
    <source>
        <strain evidence="2">Z-0001</strain>
    </source>
</reference>
<protein>
    <submittedName>
        <fullName evidence="1">Uncharacterized protein</fullName>
    </submittedName>
</protein>
<proteinExistence type="predicted"/>
<comment type="caution">
    <text evidence="1">The sequence shown here is derived from an EMBL/GenBank/DDBJ whole genome shotgun (WGS) entry which is preliminary data.</text>
</comment>
<dbReference type="InterPro" id="IPR054227">
    <property type="entry name" value="DUF6951"/>
</dbReference>
<sequence length="115" mass="12846">MKAVKTVVEAGACGFKVLIMAELDEQKLLNLKFHSACKPVMELNGKFESLNWKKGVFGKMLDSYIYKVCSEHLKHVDCPVPSAILKSVQVLAGAAVEQEVHMKIRFFNQECADSE</sequence>